<evidence type="ECO:0000313" key="4">
    <source>
        <dbReference type="Proteomes" id="UP000018130"/>
    </source>
</evidence>
<protein>
    <submittedName>
        <fullName evidence="3">Short-chain dehydrogenase/reductase SDR</fullName>
    </submittedName>
</protein>
<accession>T2JTR1</accession>
<dbReference type="GO" id="GO:0016491">
    <property type="term" value="F:oxidoreductase activity"/>
    <property type="evidence" value="ECO:0007669"/>
    <property type="project" value="UniProtKB-KW"/>
</dbReference>
<reference evidence="3 4" key="1">
    <citation type="submission" date="2013-01" db="EMBL/GenBank/DDBJ databases">
        <authorList>
            <person name="Bench S."/>
        </authorList>
    </citation>
    <scope>NUCLEOTIDE SEQUENCE [LARGE SCALE GENOMIC DNA]</scope>
    <source>
        <strain evidence="3 4">WH 0402</strain>
    </source>
</reference>
<dbReference type="Gene3D" id="3.40.50.720">
    <property type="entry name" value="NAD(P)-binding Rossmann-like Domain"/>
    <property type="match status" value="1"/>
</dbReference>
<name>T2JTR1_CROWT</name>
<evidence type="ECO:0000313" key="3">
    <source>
        <dbReference type="EMBL" id="CCQ68449.1"/>
    </source>
</evidence>
<dbReference type="GO" id="GO:0016020">
    <property type="term" value="C:membrane"/>
    <property type="evidence" value="ECO:0007669"/>
    <property type="project" value="TreeGrafter"/>
</dbReference>
<gene>
    <name evidence="3" type="ORF">CWATWH0402_4260</name>
</gene>
<keyword evidence="2" id="KW-0560">Oxidoreductase</keyword>
<dbReference type="SUPFAM" id="SSF51735">
    <property type="entry name" value="NAD(P)-binding Rossmann-fold domains"/>
    <property type="match status" value="1"/>
</dbReference>
<dbReference type="PRINTS" id="PR00081">
    <property type="entry name" value="GDHRDH"/>
</dbReference>
<reference evidence="3 4" key="2">
    <citation type="submission" date="2013-09" db="EMBL/GenBank/DDBJ databases">
        <title>Whole genome comparison of six Crocosphaera watsonii strains with differing phenotypes.</title>
        <authorList>
            <person name="Bench S.R."/>
            <person name="Heller P."/>
            <person name="Frank I."/>
            <person name="Arciniega M."/>
            <person name="Shilova I.N."/>
            <person name="Zehr J.P."/>
        </authorList>
    </citation>
    <scope>NUCLEOTIDE SEQUENCE [LARGE SCALE GENOMIC DNA]</scope>
    <source>
        <strain evidence="3 4">WH 0402</strain>
    </source>
</reference>
<dbReference type="PANTHER" id="PTHR44196">
    <property type="entry name" value="DEHYDROGENASE/REDUCTASE SDR FAMILY MEMBER 7B"/>
    <property type="match status" value="1"/>
</dbReference>
<dbReference type="AlphaFoldDB" id="T2JTR1"/>
<dbReference type="InterPro" id="IPR036291">
    <property type="entry name" value="NAD(P)-bd_dom_sf"/>
</dbReference>
<dbReference type="PANTHER" id="PTHR44196:SF1">
    <property type="entry name" value="DEHYDROGENASE_REDUCTASE SDR FAMILY MEMBER 7B"/>
    <property type="match status" value="1"/>
</dbReference>
<feature type="non-terminal residue" evidence="3">
    <location>
        <position position="96"/>
    </location>
</feature>
<organism evidence="3 4">
    <name type="scientific">Crocosphaera watsonii WH 0402</name>
    <dbReference type="NCBI Taxonomy" id="1284629"/>
    <lineage>
        <taxon>Bacteria</taxon>
        <taxon>Bacillati</taxon>
        <taxon>Cyanobacteriota</taxon>
        <taxon>Cyanophyceae</taxon>
        <taxon>Oscillatoriophycideae</taxon>
        <taxon>Chroococcales</taxon>
        <taxon>Aphanothecaceae</taxon>
        <taxon>Crocosphaera</taxon>
    </lineage>
</organism>
<comment type="similarity">
    <text evidence="1">Belongs to the short-chain dehydrogenases/reductases (SDR) family.</text>
</comment>
<comment type="caution">
    <text evidence="3">The sequence shown here is derived from an EMBL/GenBank/DDBJ whole genome shotgun (WGS) entry which is preliminary data.</text>
</comment>
<dbReference type="Pfam" id="PF00106">
    <property type="entry name" value="adh_short"/>
    <property type="match status" value="1"/>
</dbReference>
<dbReference type="Proteomes" id="UP000018130">
    <property type="component" value="Unassembled WGS sequence"/>
</dbReference>
<proteinExistence type="inferred from homology"/>
<sequence>MTPTAVITGASAGIGQATAFLLAKKGYNLVLAARTNDRLEAVAQQAIELGSQVLAIPTDVTDVKQVNNLVEKALDTYTQVDILINNAGICMTAPMS</sequence>
<dbReference type="RefSeq" id="WP_048326635.1">
    <property type="nucleotide sequence ID" value="NZ_CAQN01000774.1"/>
</dbReference>
<evidence type="ECO:0000256" key="2">
    <source>
        <dbReference type="ARBA" id="ARBA00023002"/>
    </source>
</evidence>
<dbReference type="InterPro" id="IPR002347">
    <property type="entry name" value="SDR_fam"/>
</dbReference>
<evidence type="ECO:0000256" key="1">
    <source>
        <dbReference type="ARBA" id="ARBA00006484"/>
    </source>
</evidence>
<dbReference type="EMBL" id="CAQN01000774">
    <property type="protein sequence ID" value="CCQ68449.1"/>
    <property type="molecule type" value="Genomic_DNA"/>
</dbReference>